<evidence type="ECO:0000259" key="2">
    <source>
        <dbReference type="Pfam" id="PF04155"/>
    </source>
</evidence>
<feature type="chain" id="PRO_5040278225" description="Ground-like domain-containing protein" evidence="1">
    <location>
        <begin position="19"/>
        <end position="432"/>
    </location>
</feature>
<accession>A0A9P1IV62</accession>
<reference evidence="3" key="1">
    <citation type="submission" date="2022-11" db="EMBL/GenBank/DDBJ databases">
        <authorList>
            <person name="Kikuchi T."/>
        </authorList>
    </citation>
    <scope>NUCLEOTIDE SEQUENCE</scope>
    <source>
        <strain evidence="3">PS1010</strain>
    </source>
</reference>
<organism evidence="3 4">
    <name type="scientific">Caenorhabditis angaria</name>
    <dbReference type="NCBI Taxonomy" id="860376"/>
    <lineage>
        <taxon>Eukaryota</taxon>
        <taxon>Metazoa</taxon>
        <taxon>Ecdysozoa</taxon>
        <taxon>Nematoda</taxon>
        <taxon>Chromadorea</taxon>
        <taxon>Rhabditida</taxon>
        <taxon>Rhabditina</taxon>
        <taxon>Rhabditomorpha</taxon>
        <taxon>Rhabditoidea</taxon>
        <taxon>Rhabditidae</taxon>
        <taxon>Peloderinae</taxon>
        <taxon>Caenorhabditis</taxon>
    </lineage>
</organism>
<evidence type="ECO:0000313" key="3">
    <source>
        <dbReference type="EMBL" id="CAI5451306.1"/>
    </source>
</evidence>
<dbReference type="EMBL" id="CANHGI010000005">
    <property type="protein sequence ID" value="CAI5451306.1"/>
    <property type="molecule type" value="Genomic_DNA"/>
</dbReference>
<dbReference type="AlphaFoldDB" id="A0A9P1IV62"/>
<evidence type="ECO:0000256" key="1">
    <source>
        <dbReference type="SAM" id="SignalP"/>
    </source>
</evidence>
<dbReference type="Proteomes" id="UP001152747">
    <property type="component" value="Unassembled WGS sequence"/>
</dbReference>
<keyword evidence="4" id="KW-1185">Reference proteome</keyword>
<name>A0A9P1IV62_9PELO</name>
<dbReference type="InterPro" id="IPR007284">
    <property type="entry name" value="Ground-like_dom"/>
</dbReference>
<gene>
    <name evidence="3" type="ORF">CAMP_LOCUS13943</name>
</gene>
<evidence type="ECO:0000313" key="4">
    <source>
        <dbReference type="Proteomes" id="UP001152747"/>
    </source>
</evidence>
<dbReference type="OrthoDB" id="5775991at2759"/>
<protein>
    <recommendedName>
        <fullName evidence="2">Ground-like domain-containing protein</fullName>
    </recommendedName>
</protein>
<proteinExistence type="predicted"/>
<comment type="caution">
    <text evidence="3">The sequence shown here is derived from an EMBL/GenBank/DDBJ whole genome shotgun (WGS) entry which is preliminary data.</text>
</comment>
<feature type="domain" description="Ground-like" evidence="2">
    <location>
        <begin position="336"/>
        <end position="407"/>
    </location>
</feature>
<feature type="signal peptide" evidence="1">
    <location>
        <begin position="1"/>
        <end position="18"/>
    </location>
</feature>
<keyword evidence="1" id="KW-0732">Signal</keyword>
<dbReference type="Pfam" id="PF04155">
    <property type="entry name" value="Ground-like"/>
    <property type="match status" value="1"/>
</dbReference>
<sequence length="432" mass="48502">MLLIFIIISNFVIFSINCEKLDDSIIDGSLKDRNLTMGFAKKLNDSIYDSNLNSRMSNKAFLKTKLLENLNNFFPTADANEQLEILSAASPPNDDVFLNSVTESPYPTLMPDDPLLELELATAPSTKIRSEGRITSEKSSLDSIRDWRRRLYKAFKNRRKIKKSADPEIVEMSDPVPLVIDKNRQIIASRRQEPNWQFGSKSIQTYGRDQHGKLIPLFGLDPSFLNPTQKPIEPYEPRDIRLTYRSSHTGEPVVYIPAATRVGQTPQPMQSFPAPVASYLVTAMPQPIQLQVLPNFNTPAPPAPQQVQLIFPPATNNENDDEKFNNCMSCAASQTDEKCNSQRLRSIILNNIVANDAESSKKAVQSQAEAETGIFFDAICGTGFFSYIAHTDEFCLASSGGVNCYLFSPVCSNQEDLQRKNKKKMFVSRNRV</sequence>